<evidence type="ECO:0000259" key="3">
    <source>
        <dbReference type="PROSITE" id="PS50994"/>
    </source>
</evidence>
<accession>A0ABV8DGS3</accession>
<dbReference type="InterPro" id="IPR001584">
    <property type="entry name" value="Integrase_cat-core"/>
</dbReference>
<dbReference type="InterPro" id="IPR048020">
    <property type="entry name" value="Transpos_IS3"/>
</dbReference>
<dbReference type="SUPFAM" id="SSF48295">
    <property type="entry name" value="TrpR-like"/>
    <property type="match status" value="1"/>
</dbReference>
<feature type="coiled-coil region" evidence="1">
    <location>
        <begin position="84"/>
        <end position="111"/>
    </location>
</feature>
<name>A0ABV8DGS3_9BURK</name>
<evidence type="ECO:0000256" key="2">
    <source>
        <dbReference type="SAM" id="MobiDB-lite"/>
    </source>
</evidence>
<dbReference type="Pfam" id="PF00665">
    <property type="entry name" value="rve"/>
    <property type="match status" value="1"/>
</dbReference>
<dbReference type="Gene3D" id="3.30.420.10">
    <property type="entry name" value="Ribonuclease H-like superfamily/Ribonuclease H"/>
    <property type="match status" value="1"/>
</dbReference>
<dbReference type="Gene3D" id="1.10.10.10">
    <property type="entry name" value="Winged helix-like DNA-binding domain superfamily/Winged helix DNA-binding domain"/>
    <property type="match status" value="1"/>
</dbReference>
<dbReference type="EMBL" id="JBHSAJ010000067">
    <property type="protein sequence ID" value="MFC3937517.1"/>
    <property type="molecule type" value="Genomic_DNA"/>
</dbReference>
<dbReference type="InterPro" id="IPR036388">
    <property type="entry name" value="WH-like_DNA-bd_sf"/>
</dbReference>
<dbReference type="PROSITE" id="PS50994">
    <property type="entry name" value="INTEGRASE"/>
    <property type="match status" value="1"/>
</dbReference>
<dbReference type="NCBIfam" id="NF033516">
    <property type="entry name" value="transpos_IS3"/>
    <property type="match status" value="1"/>
</dbReference>
<evidence type="ECO:0000313" key="4">
    <source>
        <dbReference type="EMBL" id="MFC3937517.1"/>
    </source>
</evidence>
<dbReference type="InterPro" id="IPR010921">
    <property type="entry name" value="Trp_repressor/repl_initiator"/>
</dbReference>
<dbReference type="Proteomes" id="UP001595693">
    <property type="component" value="Unassembled WGS sequence"/>
</dbReference>
<feature type="region of interest" description="Disordered" evidence="2">
    <location>
        <begin position="60"/>
        <end position="79"/>
    </location>
</feature>
<dbReference type="SUPFAM" id="SSF53098">
    <property type="entry name" value="Ribonuclease H-like"/>
    <property type="match status" value="1"/>
</dbReference>
<comment type="caution">
    <text evidence="4">The sequence shown here is derived from an EMBL/GenBank/DDBJ whole genome shotgun (WGS) entry which is preliminary data.</text>
</comment>
<proteinExistence type="predicted"/>
<dbReference type="InterPro" id="IPR012337">
    <property type="entry name" value="RNaseH-like_sf"/>
</dbReference>
<dbReference type="InterPro" id="IPR050900">
    <property type="entry name" value="Transposase_IS3/IS150/IS904"/>
</dbReference>
<dbReference type="RefSeq" id="WP_238385630.1">
    <property type="nucleotide sequence ID" value="NZ_JAMXAX010000097.1"/>
</dbReference>
<protein>
    <submittedName>
        <fullName evidence="4">IS3 family transposase</fullName>
    </submittedName>
</protein>
<evidence type="ECO:0000313" key="5">
    <source>
        <dbReference type="Proteomes" id="UP001595693"/>
    </source>
</evidence>
<keyword evidence="1" id="KW-0175">Coiled coil</keyword>
<dbReference type="PANTHER" id="PTHR46889:SF5">
    <property type="entry name" value="INTEGRASE PROTEIN"/>
    <property type="match status" value="1"/>
</dbReference>
<feature type="domain" description="Integrase catalytic" evidence="3">
    <location>
        <begin position="244"/>
        <end position="408"/>
    </location>
</feature>
<organism evidence="4 5">
    <name type="scientific">Acidovorax facilis</name>
    <dbReference type="NCBI Taxonomy" id="12917"/>
    <lineage>
        <taxon>Bacteria</taxon>
        <taxon>Pseudomonadati</taxon>
        <taxon>Pseudomonadota</taxon>
        <taxon>Betaproteobacteria</taxon>
        <taxon>Burkholderiales</taxon>
        <taxon>Comamonadaceae</taxon>
        <taxon>Acidovorax</taxon>
    </lineage>
</organism>
<sequence>MDQWVKRTQKDYTLAFKLAVVDQVERGELTYGQAQERYGIQGASTVLVWLRKHGRQDWKAASSGFKGPTPMQEPSKPLTPEQRIKELEVQLKQAQEKAQFFEAVIHVLKREHGVTINKKACWQVLQEKLVQGLSVVRACQYMGISRQAHYKALACQRLRDEQQASVVAMVDEKRRHQPRIGTRKLHFILKEPLQHAGIKLGRDALFDILRHERMLVLPKRAYHKTTNSHHRFRRHPNLLKDTAAKVVPSGCEQLWVADITYLPTKEKPAYLSLVTDAYSRKIVGWHVHEGLETAQVSQALKMALRNRQTSQKLVHHSDRGIQYCSAEYQRIHDRHEITCSMTDGYDCYQNALAERVNGILKMEFLLHRPANLEQAKTMVSESVRLYNEQRPHLSLEYKTPDAMHRASLASQLRLGFNPA</sequence>
<gene>
    <name evidence="4" type="ORF">ACFOW3_23080</name>
</gene>
<evidence type="ECO:0000256" key="1">
    <source>
        <dbReference type="SAM" id="Coils"/>
    </source>
</evidence>
<reference evidence="5" key="1">
    <citation type="journal article" date="2019" name="Int. J. Syst. Evol. Microbiol.">
        <title>The Global Catalogue of Microorganisms (GCM) 10K type strain sequencing project: providing services to taxonomists for standard genome sequencing and annotation.</title>
        <authorList>
            <consortium name="The Broad Institute Genomics Platform"/>
            <consortium name="The Broad Institute Genome Sequencing Center for Infectious Disease"/>
            <person name="Wu L."/>
            <person name="Ma J."/>
        </authorList>
    </citation>
    <scope>NUCLEOTIDE SEQUENCE [LARGE SCALE GENOMIC DNA]</scope>
    <source>
        <strain evidence="5">CCUG 2113</strain>
    </source>
</reference>
<dbReference type="InterPro" id="IPR036397">
    <property type="entry name" value="RNaseH_sf"/>
</dbReference>
<dbReference type="PANTHER" id="PTHR46889">
    <property type="entry name" value="TRANSPOSASE INSF FOR INSERTION SEQUENCE IS3B-RELATED"/>
    <property type="match status" value="1"/>
</dbReference>
<keyword evidence="5" id="KW-1185">Reference proteome</keyword>